<dbReference type="EMBL" id="VISO01000003">
    <property type="protein sequence ID" value="TVZ64219.1"/>
    <property type="molecule type" value="Genomic_DNA"/>
</dbReference>
<reference evidence="1 2" key="1">
    <citation type="submission" date="2019-06" db="EMBL/GenBank/DDBJ databases">
        <title>Pac Bio to generate improved reference genome sequences for organisms with transposon mutant libraries (support for FEBA project).</title>
        <authorList>
            <person name="Blow M."/>
        </authorList>
    </citation>
    <scope>NUCLEOTIDE SEQUENCE [LARGE SCALE GENOMIC DNA]</scope>
    <source>
        <strain evidence="1 2">USDA 1844</strain>
    </source>
</reference>
<organism evidence="1 2">
    <name type="scientific">Rhizobium mongolense USDA 1844</name>
    <dbReference type="NCBI Taxonomy" id="1079460"/>
    <lineage>
        <taxon>Bacteria</taxon>
        <taxon>Pseudomonadati</taxon>
        <taxon>Pseudomonadota</taxon>
        <taxon>Alphaproteobacteria</taxon>
        <taxon>Hyphomicrobiales</taxon>
        <taxon>Rhizobiaceae</taxon>
        <taxon>Rhizobium/Agrobacterium group</taxon>
        <taxon>Rhizobium</taxon>
    </lineage>
</organism>
<gene>
    <name evidence="1" type="ORF">BCL32_4440</name>
</gene>
<accession>A0A559SPD0</accession>
<protein>
    <submittedName>
        <fullName evidence="1">Uncharacterized protein</fullName>
    </submittedName>
</protein>
<sequence>MRILLALSRKPLQHNEIDLQGLFPDDPKISDKHVIIAEGATHWRAAEAKPMACDFDTDLAGFDWAAKQNERRRQREARKRQAA</sequence>
<comment type="caution">
    <text evidence="1">The sequence shown here is derived from an EMBL/GenBank/DDBJ whole genome shotgun (WGS) entry which is preliminary data.</text>
</comment>
<dbReference type="AlphaFoldDB" id="A0A559SPD0"/>
<evidence type="ECO:0000313" key="2">
    <source>
        <dbReference type="Proteomes" id="UP000319824"/>
    </source>
</evidence>
<proteinExistence type="predicted"/>
<dbReference type="Proteomes" id="UP000319824">
    <property type="component" value="Unassembled WGS sequence"/>
</dbReference>
<evidence type="ECO:0000313" key="1">
    <source>
        <dbReference type="EMBL" id="TVZ64219.1"/>
    </source>
</evidence>
<dbReference type="RefSeq" id="WP_145611856.1">
    <property type="nucleotide sequence ID" value="NZ_ATTQ01000007.1"/>
</dbReference>
<name>A0A559SPD0_9HYPH</name>